<proteinExistence type="inferred from homology"/>
<dbReference type="InterPro" id="IPR003798">
    <property type="entry name" value="DNA_recombination_RmuC"/>
</dbReference>
<keyword evidence="3" id="KW-0175">Coiled coil</keyword>
<dbReference type="KEGG" id="nak:EH165_03730"/>
<protein>
    <submittedName>
        <fullName evidence="5">DNA recombination protein RmuC</fullName>
    </submittedName>
</protein>
<dbReference type="RefSeq" id="WP_124798086.1">
    <property type="nucleotide sequence ID" value="NZ_CP034170.1"/>
</dbReference>
<dbReference type="GO" id="GO:0006310">
    <property type="term" value="P:DNA recombination"/>
    <property type="evidence" value="ECO:0007669"/>
    <property type="project" value="UniProtKB-KW"/>
</dbReference>
<dbReference type="EMBL" id="CP034170">
    <property type="protein sequence ID" value="AZI57401.1"/>
    <property type="molecule type" value="Genomic_DNA"/>
</dbReference>
<evidence type="ECO:0000256" key="3">
    <source>
        <dbReference type="ARBA" id="ARBA00023054"/>
    </source>
</evidence>
<evidence type="ECO:0000256" key="1">
    <source>
        <dbReference type="ARBA" id="ARBA00003416"/>
    </source>
</evidence>
<sequence length="365" mass="39326">MDLSTAVIALLLLGVGLACGFYLGRLSGQAAGRTEAERTDAVTVGALLAPAADALVRVESQIRDIERDRVGAYAALREQIGALHRTSADLTHQTKTLAGALRTPQVRGRWGEIQLERIVELAGMAEHCDFDTQMTTGVAHADGTFTRSRPDLVVHLSGDRHIPVDAKVPFTAWLEAMDRGEGPEAAALLTAHSRAVRAHVDALAAKSYWQLFQPAPEFVVMFIPGEPLLDAALVRDPGLLDYAFSRNVVIATPTTLITLLRTVAFSWRQEKLGASAAQIHTLGADLYKRLSTMGEHLDKLGVSLGKAVQSYNSTVSSLESRVLVTARKFADLGVAPVEIPLLSQVEIAPRQPQAVELVNEPPRAI</sequence>
<reference evidence="5 6" key="2">
    <citation type="submission" date="2018-12" db="EMBL/GenBank/DDBJ databases">
        <title>Nakamurella antarcticus sp. nov., isolated from Antarctica South Shetland Islands soil.</title>
        <authorList>
            <person name="Peng F."/>
        </authorList>
    </citation>
    <scope>NUCLEOTIDE SEQUENCE [LARGE SCALE GENOMIC DNA]</scope>
    <source>
        <strain evidence="5 6">S14-144</strain>
    </source>
</reference>
<dbReference type="Proteomes" id="UP000268084">
    <property type="component" value="Chromosome"/>
</dbReference>
<evidence type="ECO:0000313" key="5">
    <source>
        <dbReference type="EMBL" id="AZI57401.1"/>
    </source>
</evidence>
<dbReference type="Pfam" id="PF02646">
    <property type="entry name" value="RmuC"/>
    <property type="match status" value="1"/>
</dbReference>
<organism evidence="5 6">
    <name type="scientific">Nakamurella antarctica</name>
    <dbReference type="NCBI Taxonomy" id="1902245"/>
    <lineage>
        <taxon>Bacteria</taxon>
        <taxon>Bacillati</taxon>
        <taxon>Actinomycetota</taxon>
        <taxon>Actinomycetes</taxon>
        <taxon>Nakamurellales</taxon>
        <taxon>Nakamurellaceae</taxon>
        <taxon>Nakamurella</taxon>
    </lineage>
</organism>
<dbReference type="OrthoDB" id="370725at2"/>
<evidence type="ECO:0000256" key="4">
    <source>
        <dbReference type="ARBA" id="ARBA00023172"/>
    </source>
</evidence>
<name>A0A3G8ZUK3_9ACTN</name>
<comment type="similarity">
    <text evidence="2">Belongs to the RmuC family.</text>
</comment>
<dbReference type="AlphaFoldDB" id="A0A3G8ZUK3"/>
<gene>
    <name evidence="5" type="ORF">EH165_03730</name>
</gene>
<reference evidence="5 6" key="1">
    <citation type="submission" date="2018-11" db="EMBL/GenBank/DDBJ databases">
        <authorList>
            <person name="Da X."/>
        </authorList>
    </citation>
    <scope>NUCLEOTIDE SEQUENCE [LARGE SCALE GENOMIC DNA]</scope>
    <source>
        <strain evidence="5 6">S14-144</strain>
    </source>
</reference>
<keyword evidence="4" id="KW-0233">DNA recombination</keyword>
<dbReference type="PANTHER" id="PTHR30563:SF0">
    <property type="entry name" value="DNA RECOMBINATION PROTEIN RMUC"/>
    <property type="match status" value="1"/>
</dbReference>
<accession>A0A3G8ZUK3</accession>
<evidence type="ECO:0000313" key="6">
    <source>
        <dbReference type="Proteomes" id="UP000268084"/>
    </source>
</evidence>
<keyword evidence="6" id="KW-1185">Reference proteome</keyword>
<comment type="function">
    <text evidence="1">Involved in DNA recombination.</text>
</comment>
<dbReference type="PANTHER" id="PTHR30563">
    <property type="entry name" value="DNA RECOMBINATION PROTEIN RMUC"/>
    <property type="match status" value="1"/>
</dbReference>
<evidence type="ECO:0000256" key="2">
    <source>
        <dbReference type="ARBA" id="ARBA00009840"/>
    </source>
</evidence>